<sequence>MSLFSKGHRVLFGLYMLLCKASAAYSNFTTTCEDPVLHTSRLGHLSLLSASCVTTTEALNSTKSTNSTNSTSSTNNTDSTATPLFHNSTLDLNLCLGIDDSTAVLTWSIYGKFSLYCSSCHVVGRTSLGCSCATLSGVKANSTIDLDSGISNSNGTLSCLGGIGMDN</sequence>
<dbReference type="RefSeq" id="XP_016586358.1">
    <property type="nucleotide sequence ID" value="XM_016727161.1"/>
</dbReference>
<gene>
    <name evidence="3" type="ORF">SPSK_00181</name>
</gene>
<evidence type="ECO:0000259" key="2">
    <source>
        <dbReference type="SMART" id="SM01111"/>
    </source>
</evidence>
<dbReference type="SMART" id="SM01111">
    <property type="entry name" value="CVNH"/>
    <property type="match status" value="1"/>
</dbReference>
<evidence type="ECO:0000256" key="1">
    <source>
        <dbReference type="SAM" id="SignalP"/>
    </source>
</evidence>
<reference evidence="3 4" key="1">
    <citation type="journal article" date="2014" name="BMC Genomics">
        <title>Comparative genomics of the major fungal agents of human and animal Sporotrichosis: Sporothrix schenckii and Sporothrix brasiliensis.</title>
        <authorList>
            <person name="Teixeira M.M."/>
            <person name="de Almeida L.G."/>
            <person name="Kubitschek-Barreira P."/>
            <person name="Alves F.L."/>
            <person name="Kioshima E.S."/>
            <person name="Abadio A.K."/>
            <person name="Fernandes L."/>
            <person name="Derengowski L.S."/>
            <person name="Ferreira K.S."/>
            <person name="Souza R.C."/>
            <person name="Ruiz J.C."/>
            <person name="de Andrade N.C."/>
            <person name="Paes H.C."/>
            <person name="Nicola A.M."/>
            <person name="Albuquerque P."/>
            <person name="Gerber A.L."/>
            <person name="Martins V.P."/>
            <person name="Peconick L.D."/>
            <person name="Neto A.V."/>
            <person name="Chaucanez C.B."/>
            <person name="Silva P.A."/>
            <person name="Cunha O.L."/>
            <person name="de Oliveira F.F."/>
            <person name="dos Santos T.C."/>
            <person name="Barros A.L."/>
            <person name="Soares M.A."/>
            <person name="de Oliveira L.M."/>
            <person name="Marini M.M."/>
            <person name="Villalobos-Duno H."/>
            <person name="Cunha M.M."/>
            <person name="de Hoog S."/>
            <person name="da Silveira J.F."/>
            <person name="Henrissat B."/>
            <person name="Nino-Vega G.A."/>
            <person name="Cisalpino P.S."/>
            <person name="Mora-Montes H.M."/>
            <person name="Almeida S.R."/>
            <person name="Stajich J.E."/>
            <person name="Lopes-Bezerra L.M."/>
            <person name="Vasconcelos A.T."/>
            <person name="Felipe M.S."/>
        </authorList>
    </citation>
    <scope>NUCLEOTIDE SEQUENCE [LARGE SCALE GENOMIC DNA]</scope>
    <source>
        <strain evidence="3 4">1099-18</strain>
    </source>
</reference>
<dbReference type="Proteomes" id="UP000033710">
    <property type="component" value="Unassembled WGS sequence"/>
</dbReference>
<keyword evidence="1" id="KW-0732">Signal</keyword>
<feature type="signal peptide" evidence="1">
    <location>
        <begin position="1"/>
        <end position="23"/>
    </location>
</feature>
<dbReference type="KEGG" id="ssck:SPSK_00181"/>
<dbReference type="EMBL" id="AXCR01000009">
    <property type="protein sequence ID" value="KJR83682.1"/>
    <property type="molecule type" value="Genomic_DNA"/>
</dbReference>
<proteinExistence type="predicted"/>
<accession>A0A0F2M1V0</accession>
<dbReference type="Pfam" id="PF08881">
    <property type="entry name" value="CVNH"/>
    <property type="match status" value="1"/>
</dbReference>
<dbReference type="Gene3D" id="2.30.60.10">
    <property type="entry name" value="Cyanovirin-N"/>
    <property type="match status" value="1"/>
</dbReference>
<protein>
    <recommendedName>
        <fullName evidence="2">Cyanovirin-N domain-containing protein</fullName>
    </recommendedName>
</protein>
<dbReference type="SUPFAM" id="SSF51322">
    <property type="entry name" value="Cyanovirin-N"/>
    <property type="match status" value="1"/>
</dbReference>
<dbReference type="AlphaFoldDB" id="A0A0F2M1V0"/>
<comment type="caution">
    <text evidence="3">The sequence shown here is derived from an EMBL/GenBank/DDBJ whole genome shotgun (WGS) entry which is preliminary data.</text>
</comment>
<dbReference type="GeneID" id="27662438"/>
<evidence type="ECO:0000313" key="4">
    <source>
        <dbReference type="Proteomes" id="UP000033710"/>
    </source>
</evidence>
<dbReference type="OrthoDB" id="2947935at2759"/>
<organism evidence="3 4">
    <name type="scientific">Sporothrix schenckii 1099-18</name>
    <dbReference type="NCBI Taxonomy" id="1397361"/>
    <lineage>
        <taxon>Eukaryota</taxon>
        <taxon>Fungi</taxon>
        <taxon>Dikarya</taxon>
        <taxon>Ascomycota</taxon>
        <taxon>Pezizomycotina</taxon>
        <taxon>Sordariomycetes</taxon>
        <taxon>Sordariomycetidae</taxon>
        <taxon>Ophiostomatales</taxon>
        <taxon>Ophiostomataceae</taxon>
        <taxon>Sporothrix</taxon>
    </lineage>
</organism>
<reference evidence="3 4" key="2">
    <citation type="journal article" date="2015" name="Eukaryot. Cell">
        <title>Asexual propagation of a virulent clone complex in a human and feline outbreak of sporotrichosis.</title>
        <authorList>
            <person name="Teixeira Mde M."/>
            <person name="Rodrigues A.M."/>
            <person name="Tsui C.K."/>
            <person name="de Almeida L.G."/>
            <person name="Van Diepeningen A.D."/>
            <person name="van den Ende B.G."/>
            <person name="Fernandes G.F."/>
            <person name="Kano R."/>
            <person name="Hamelin R.C."/>
            <person name="Lopes-Bezerra L.M."/>
            <person name="Vasconcelos A.T."/>
            <person name="de Hoog S."/>
            <person name="de Camargo Z.P."/>
            <person name="Felipe M.S."/>
        </authorList>
    </citation>
    <scope>NUCLEOTIDE SEQUENCE [LARGE SCALE GENOMIC DNA]</scope>
    <source>
        <strain evidence="3 4">1099-18</strain>
    </source>
</reference>
<dbReference type="InterPro" id="IPR036673">
    <property type="entry name" value="Cyanovirin-N_sf"/>
</dbReference>
<evidence type="ECO:0000313" key="3">
    <source>
        <dbReference type="EMBL" id="KJR83682.1"/>
    </source>
</evidence>
<feature type="chain" id="PRO_5002454799" description="Cyanovirin-N domain-containing protein" evidence="1">
    <location>
        <begin position="24"/>
        <end position="167"/>
    </location>
</feature>
<dbReference type="VEuPathDB" id="FungiDB:SPSK_00181"/>
<name>A0A0F2M1V0_SPOSC</name>
<dbReference type="InterPro" id="IPR011058">
    <property type="entry name" value="Cyanovirin-N"/>
</dbReference>
<feature type="domain" description="Cyanovirin-N" evidence="2">
    <location>
        <begin position="60"/>
        <end position="159"/>
    </location>
</feature>